<reference evidence="1" key="1">
    <citation type="submission" date="2021-02" db="EMBL/GenBank/DDBJ databases">
        <authorList>
            <person name="Bekaert M."/>
        </authorList>
    </citation>
    <scope>NUCLEOTIDE SEQUENCE</scope>
    <source>
        <strain evidence="1">IoA-00</strain>
    </source>
</reference>
<protein>
    <submittedName>
        <fullName evidence="1">(salmon louse) hypothetical protein</fullName>
    </submittedName>
</protein>
<gene>
    <name evidence="1" type="ORF">LSAA_337</name>
</gene>
<organism evidence="1 2">
    <name type="scientific">Lepeophtheirus salmonis</name>
    <name type="common">Salmon louse</name>
    <name type="synonym">Caligus salmonis</name>
    <dbReference type="NCBI Taxonomy" id="72036"/>
    <lineage>
        <taxon>Eukaryota</taxon>
        <taxon>Metazoa</taxon>
        <taxon>Ecdysozoa</taxon>
        <taxon>Arthropoda</taxon>
        <taxon>Crustacea</taxon>
        <taxon>Multicrustacea</taxon>
        <taxon>Hexanauplia</taxon>
        <taxon>Copepoda</taxon>
        <taxon>Siphonostomatoida</taxon>
        <taxon>Caligidae</taxon>
        <taxon>Lepeophtheirus</taxon>
    </lineage>
</organism>
<evidence type="ECO:0000313" key="1">
    <source>
        <dbReference type="EMBL" id="CAF2746956.1"/>
    </source>
</evidence>
<dbReference type="Proteomes" id="UP000675881">
    <property type="component" value="Unassembled WGS sequence"/>
</dbReference>
<evidence type="ECO:0000313" key="2">
    <source>
        <dbReference type="Proteomes" id="UP000675881"/>
    </source>
</evidence>
<keyword evidence="2" id="KW-1185">Reference proteome</keyword>
<sequence length="75" mass="8642">MGCQRVYTVTEEPEVKEVSQRIGPILRILGMERTGSKELEVEDMWINYIFEGNSNGVNNHLVIKSFGYSSYMFYG</sequence>
<proteinExistence type="predicted"/>
<dbReference type="AlphaFoldDB" id="A0A817FDX7"/>
<accession>A0A817FDX7</accession>
<name>A0A817FDX7_LEPSM</name>
<dbReference type="EMBL" id="CAJNVT010000168">
    <property type="protein sequence ID" value="CAF2746956.1"/>
    <property type="molecule type" value="Genomic_DNA"/>
</dbReference>
<comment type="caution">
    <text evidence="1">The sequence shown here is derived from an EMBL/GenBank/DDBJ whole genome shotgun (WGS) entry which is preliminary data.</text>
</comment>